<reference evidence="2" key="1">
    <citation type="submission" date="2023-06" db="EMBL/GenBank/DDBJ databases">
        <authorList>
            <person name="Zhang S."/>
        </authorList>
    </citation>
    <scope>NUCLEOTIDE SEQUENCE</scope>
    <source>
        <strain evidence="2">SG2303</strain>
    </source>
</reference>
<accession>A0ABT7XSU7</accession>
<organism evidence="2 3">
    <name type="scientific">Crenobacter oryzisoli</name>
    <dbReference type="NCBI Taxonomy" id="3056844"/>
    <lineage>
        <taxon>Bacteria</taxon>
        <taxon>Pseudomonadati</taxon>
        <taxon>Pseudomonadota</taxon>
        <taxon>Betaproteobacteria</taxon>
        <taxon>Neisseriales</taxon>
        <taxon>Neisseriaceae</taxon>
        <taxon>Crenobacter</taxon>
    </lineage>
</organism>
<feature type="domain" description="BON" evidence="1">
    <location>
        <begin position="14"/>
        <end position="82"/>
    </location>
</feature>
<sequence>MRSTHAEQLAAEVSDAELAAKVKAALDQDPELAKLHLKVTNKKGDITIDGTMTDDQQMLKAGEITQNVPGVKNVLNNMMMTK</sequence>
<name>A0ABT7XSU7_9NEIS</name>
<dbReference type="Pfam" id="PF04972">
    <property type="entry name" value="BON"/>
    <property type="match status" value="1"/>
</dbReference>
<comment type="caution">
    <text evidence="2">The sequence shown here is derived from an EMBL/GenBank/DDBJ whole genome shotgun (WGS) entry which is preliminary data.</text>
</comment>
<proteinExistence type="predicted"/>
<gene>
    <name evidence="2" type="ORF">QU481_18235</name>
</gene>
<protein>
    <submittedName>
        <fullName evidence="2">BON domain-containing protein</fullName>
    </submittedName>
</protein>
<evidence type="ECO:0000313" key="2">
    <source>
        <dbReference type="EMBL" id="MDN0076795.1"/>
    </source>
</evidence>
<dbReference type="RefSeq" id="WP_289831444.1">
    <property type="nucleotide sequence ID" value="NZ_JAUEDK010000043.1"/>
</dbReference>
<evidence type="ECO:0000259" key="1">
    <source>
        <dbReference type="PROSITE" id="PS50914"/>
    </source>
</evidence>
<evidence type="ECO:0000313" key="3">
    <source>
        <dbReference type="Proteomes" id="UP001168540"/>
    </source>
</evidence>
<dbReference type="InterPro" id="IPR007055">
    <property type="entry name" value="BON_dom"/>
</dbReference>
<dbReference type="EMBL" id="JAUEDK010000043">
    <property type="protein sequence ID" value="MDN0076795.1"/>
    <property type="molecule type" value="Genomic_DNA"/>
</dbReference>
<dbReference type="Gene3D" id="3.30.1340.30">
    <property type="match status" value="1"/>
</dbReference>
<keyword evidence="3" id="KW-1185">Reference proteome</keyword>
<dbReference type="PROSITE" id="PS50914">
    <property type="entry name" value="BON"/>
    <property type="match status" value="1"/>
</dbReference>
<dbReference type="Proteomes" id="UP001168540">
    <property type="component" value="Unassembled WGS sequence"/>
</dbReference>